<dbReference type="InterPro" id="IPR045050">
    <property type="entry name" value="Synaptotagmin_plant"/>
</dbReference>
<dbReference type="GO" id="GO:0008289">
    <property type="term" value="F:lipid binding"/>
    <property type="evidence" value="ECO:0007669"/>
    <property type="project" value="InterPro"/>
</dbReference>
<keyword evidence="8" id="KW-1133">Transmembrane helix</keyword>
<feature type="compositionally biased region" description="Acidic residues" evidence="11">
    <location>
        <begin position="211"/>
        <end position="224"/>
    </location>
</feature>
<dbReference type="AlphaFoldDB" id="M8A0Y2"/>
<keyword evidence="4" id="KW-0812">Transmembrane</keyword>
<evidence type="ECO:0000259" key="12">
    <source>
        <dbReference type="PROSITE" id="PS50004"/>
    </source>
</evidence>
<evidence type="ECO:0000256" key="3">
    <source>
        <dbReference type="ARBA" id="ARBA00022448"/>
    </source>
</evidence>
<dbReference type="OMA" id="HEFEFAC"/>
<protein>
    <submittedName>
        <fullName evidence="13">Extended synaptotagmin-1</fullName>
    </submittedName>
</protein>
<dbReference type="PANTHER" id="PTHR10774:SF216">
    <property type="entry name" value="OS09G0538800 PROTEIN"/>
    <property type="match status" value="1"/>
</dbReference>
<evidence type="ECO:0000256" key="1">
    <source>
        <dbReference type="ARBA" id="ARBA00004167"/>
    </source>
</evidence>
<dbReference type="eggNOG" id="KOG1012">
    <property type="taxonomic scope" value="Eukaryota"/>
</dbReference>
<reference evidence="13" key="1">
    <citation type="journal article" date="2013" name="Nature">
        <title>Draft genome of the wheat A-genome progenitor Triticum urartu.</title>
        <authorList>
            <person name="Ling H.Q."/>
            <person name="Zhao S."/>
            <person name="Liu D."/>
            <person name="Wang J."/>
            <person name="Sun H."/>
            <person name="Zhang C."/>
            <person name="Fan H."/>
            <person name="Li D."/>
            <person name="Dong L."/>
            <person name="Tao Y."/>
            <person name="Gao C."/>
            <person name="Wu H."/>
            <person name="Li Y."/>
            <person name="Cui Y."/>
            <person name="Guo X."/>
            <person name="Zheng S."/>
            <person name="Wang B."/>
            <person name="Yu K."/>
            <person name="Liang Q."/>
            <person name="Yang W."/>
            <person name="Lou X."/>
            <person name="Chen J."/>
            <person name="Feng M."/>
            <person name="Jian J."/>
            <person name="Zhang X."/>
            <person name="Luo G."/>
            <person name="Jiang Y."/>
            <person name="Liu J."/>
            <person name="Wang Z."/>
            <person name="Sha Y."/>
            <person name="Zhang B."/>
            <person name="Wu H."/>
            <person name="Tang D."/>
            <person name="Shen Q."/>
            <person name="Xue P."/>
            <person name="Zou S."/>
            <person name="Wang X."/>
            <person name="Liu X."/>
            <person name="Wang F."/>
            <person name="Yang Y."/>
            <person name="An X."/>
            <person name="Dong Z."/>
            <person name="Zhang K."/>
            <person name="Zhang X."/>
            <person name="Luo M.C."/>
            <person name="Dvorak J."/>
            <person name="Tong Y."/>
            <person name="Wang J."/>
            <person name="Yang H."/>
            <person name="Li Z."/>
            <person name="Wang D."/>
            <person name="Zhang A."/>
            <person name="Wang J."/>
        </authorList>
    </citation>
    <scope>NUCLEOTIDE SEQUENCE</scope>
</reference>
<dbReference type="InterPro" id="IPR000008">
    <property type="entry name" value="C2_dom"/>
</dbReference>
<dbReference type="PANTHER" id="PTHR10774">
    <property type="entry name" value="EXTENDED SYNAPTOTAGMIN-RELATED"/>
    <property type="match status" value="1"/>
</dbReference>
<comment type="subcellular location">
    <subcellularLocation>
        <location evidence="1">Membrane</location>
        <topology evidence="1">Single-pass membrane protein</topology>
    </subcellularLocation>
</comment>
<dbReference type="STRING" id="4572.M8A0Y2"/>
<sequence length="359" mass="40683">MWAGTFIDFLIFGRRGRRRWQLVVAGRARVRVVGLGGGELQQRGARGPQQPEETIKKEVASMCLLRPKTQQVPTMDPSKASKRPVGILLVKVSGAQNLEKKGLLGSKSDPYVKLKMSGDRLPSKKTTVKRSNLNPEWNEEFKFVVTDLENQSLVGKHEKMGMNRVLLSELAPDETKVMTLNLLKTMDPNDIQNEKSRGQITLEVTYKPFKEEEDTEEESMDGTDEVQKAPDNTPAAGGLLFVILHEAQDVEGKHHTNPYAEIIFKGEEKKTKVVKKNRDPRWEDEFEFACEEPPTNDKLHVQVLSKAGKIGGMLHCKETLGYIDITLADVISNRRINEKYRLIDSKYGQIQIELQWRTS</sequence>
<evidence type="ECO:0000256" key="11">
    <source>
        <dbReference type="SAM" id="MobiDB-lite"/>
    </source>
</evidence>
<evidence type="ECO:0000256" key="9">
    <source>
        <dbReference type="ARBA" id="ARBA00023055"/>
    </source>
</evidence>
<evidence type="ECO:0000256" key="8">
    <source>
        <dbReference type="ARBA" id="ARBA00022989"/>
    </source>
</evidence>
<name>M8A0Y2_TRIUA</name>
<evidence type="ECO:0000256" key="6">
    <source>
        <dbReference type="ARBA" id="ARBA00022737"/>
    </source>
</evidence>
<keyword evidence="7" id="KW-0106">Calcium</keyword>
<keyword evidence="6" id="KW-0677">Repeat</keyword>
<dbReference type="GO" id="GO:0005783">
    <property type="term" value="C:endoplasmic reticulum"/>
    <property type="evidence" value="ECO:0007669"/>
    <property type="project" value="TreeGrafter"/>
</dbReference>
<keyword evidence="5" id="KW-0479">Metal-binding</keyword>
<dbReference type="FunFam" id="2.60.40.150:FF:000102">
    <property type="entry name" value="Synaptotagmin-2 isoform A"/>
    <property type="match status" value="1"/>
</dbReference>
<comment type="similarity">
    <text evidence="2">Belongs to the synaptotagmin family.</text>
</comment>
<evidence type="ECO:0000256" key="4">
    <source>
        <dbReference type="ARBA" id="ARBA00022692"/>
    </source>
</evidence>
<dbReference type="PRINTS" id="PR00360">
    <property type="entry name" value="C2DOMAIN"/>
</dbReference>
<feature type="domain" description="C2" evidence="12">
    <location>
        <begin position="65"/>
        <end position="219"/>
    </location>
</feature>
<dbReference type="GO" id="GO:0046872">
    <property type="term" value="F:metal ion binding"/>
    <property type="evidence" value="ECO:0007669"/>
    <property type="project" value="UniProtKB-KW"/>
</dbReference>
<organism evidence="13">
    <name type="scientific">Triticum urartu</name>
    <name type="common">Red wild einkorn</name>
    <name type="synonym">Crithodium urartu</name>
    <dbReference type="NCBI Taxonomy" id="4572"/>
    <lineage>
        <taxon>Eukaryota</taxon>
        <taxon>Viridiplantae</taxon>
        <taxon>Streptophyta</taxon>
        <taxon>Embryophyta</taxon>
        <taxon>Tracheophyta</taxon>
        <taxon>Spermatophyta</taxon>
        <taxon>Magnoliopsida</taxon>
        <taxon>Liliopsida</taxon>
        <taxon>Poales</taxon>
        <taxon>Poaceae</taxon>
        <taxon>BOP clade</taxon>
        <taxon>Pooideae</taxon>
        <taxon>Triticodae</taxon>
        <taxon>Triticeae</taxon>
        <taxon>Triticinae</taxon>
        <taxon>Triticum</taxon>
    </lineage>
</organism>
<keyword evidence="3" id="KW-0813">Transport</keyword>
<keyword evidence="10" id="KW-0472">Membrane</keyword>
<dbReference type="SUPFAM" id="SSF49562">
    <property type="entry name" value="C2 domain (Calcium/lipid-binding domain, CaLB)"/>
    <property type="match status" value="2"/>
</dbReference>
<gene>
    <name evidence="13" type="ORF">TRIUR3_15372</name>
</gene>
<dbReference type="PROSITE" id="PS50004">
    <property type="entry name" value="C2"/>
    <property type="match status" value="2"/>
</dbReference>
<keyword evidence="9" id="KW-0445">Lipid transport</keyword>
<proteinExistence type="inferred from homology"/>
<feature type="domain" description="C2" evidence="12">
    <location>
        <begin position="222"/>
        <end position="340"/>
    </location>
</feature>
<dbReference type="Gene3D" id="2.60.40.150">
    <property type="entry name" value="C2 domain"/>
    <property type="match status" value="2"/>
</dbReference>
<evidence type="ECO:0000313" key="13">
    <source>
        <dbReference type="EMBL" id="EMS65962.1"/>
    </source>
</evidence>
<dbReference type="InterPro" id="IPR035892">
    <property type="entry name" value="C2_domain_sf"/>
</dbReference>
<evidence type="ECO:0000256" key="7">
    <source>
        <dbReference type="ARBA" id="ARBA00022837"/>
    </source>
</evidence>
<evidence type="ECO:0000256" key="5">
    <source>
        <dbReference type="ARBA" id="ARBA00022723"/>
    </source>
</evidence>
<dbReference type="CDD" id="cd00030">
    <property type="entry name" value="C2"/>
    <property type="match status" value="1"/>
</dbReference>
<feature type="region of interest" description="Disordered" evidence="11">
    <location>
        <begin position="210"/>
        <end position="231"/>
    </location>
</feature>
<evidence type="ECO:0000256" key="2">
    <source>
        <dbReference type="ARBA" id="ARBA00006996"/>
    </source>
</evidence>
<dbReference type="GO" id="GO:0016020">
    <property type="term" value="C:membrane"/>
    <property type="evidence" value="ECO:0007669"/>
    <property type="project" value="UniProtKB-SubCell"/>
</dbReference>
<dbReference type="EMBL" id="KD037805">
    <property type="protein sequence ID" value="EMS65962.1"/>
    <property type="molecule type" value="Genomic_DNA"/>
</dbReference>
<dbReference type="GO" id="GO:0006869">
    <property type="term" value="P:lipid transport"/>
    <property type="evidence" value="ECO:0007669"/>
    <property type="project" value="UniProtKB-KW"/>
</dbReference>
<accession>M8A0Y2</accession>
<dbReference type="SMART" id="SM00239">
    <property type="entry name" value="C2"/>
    <property type="match status" value="2"/>
</dbReference>
<dbReference type="FunFam" id="2.60.40.150:FF:000066">
    <property type="entry name" value="Extended synaptotagmin-2"/>
    <property type="match status" value="1"/>
</dbReference>
<evidence type="ECO:0000256" key="10">
    <source>
        <dbReference type="ARBA" id="ARBA00023136"/>
    </source>
</evidence>
<dbReference type="Pfam" id="PF00168">
    <property type="entry name" value="C2"/>
    <property type="match status" value="2"/>
</dbReference>